<protein>
    <recommendedName>
        <fullName evidence="5">LEM domain-containing protein</fullName>
    </recommendedName>
</protein>
<dbReference type="AlphaFoldDB" id="A0AAX4P082"/>
<evidence type="ECO:0000313" key="3">
    <source>
        <dbReference type="EMBL" id="WZN59252.1"/>
    </source>
</evidence>
<dbReference type="Gene3D" id="1.10.720.30">
    <property type="entry name" value="SAP domain"/>
    <property type="match status" value="1"/>
</dbReference>
<organism evidence="3 4">
    <name type="scientific">Chloropicon roscoffensis</name>
    <dbReference type="NCBI Taxonomy" id="1461544"/>
    <lineage>
        <taxon>Eukaryota</taxon>
        <taxon>Viridiplantae</taxon>
        <taxon>Chlorophyta</taxon>
        <taxon>Chloropicophyceae</taxon>
        <taxon>Chloropicales</taxon>
        <taxon>Chloropicaceae</taxon>
        <taxon>Chloropicon</taxon>
    </lineage>
</organism>
<dbReference type="Proteomes" id="UP001472866">
    <property type="component" value="Chromosome 01"/>
</dbReference>
<dbReference type="InterPro" id="IPR036361">
    <property type="entry name" value="SAP_dom_sf"/>
</dbReference>
<name>A0AAX4P082_9CHLO</name>
<feature type="transmembrane region" description="Helical" evidence="2">
    <location>
        <begin position="108"/>
        <end position="130"/>
    </location>
</feature>
<feature type="region of interest" description="Disordered" evidence="1">
    <location>
        <begin position="43"/>
        <end position="62"/>
    </location>
</feature>
<evidence type="ECO:0000313" key="4">
    <source>
        <dbReference type="Proteomes" id="UP001472866"/>
    </source>
</evidence>
<keyword evidence="2" id="KW-1133">Transmembrane helix</keyword>
<keyword evidence="4" id="KW-1185">Reference proteome</keyword>
<evidence type="ECO:0000256" key="2">
    <source>
        <dbReference type="SAM" id="Phobius"/>
    </source>
</evidence>
<sequence length="393" mass="42635">MPRLPADVQKMTVAQLKEELTLLGASMRGCKLKKDYQERLVEARKAEKAAPPPPKPSRSPVKPMVTLVEGFSRPFSPIKSPAKSPAKARVNKGSSKKKAGKTSTGGPGFMSAFSVIALIIALAVGVFFFVTSEDAKTGHERVNELFKTAKGSLDELYSLSKGYVVSLELLKKATEELQQVFGAAGGCRPLLTEEMLSSVTFQNDVWGAWSKSVVWSMRDAARGDAPKKGAAILLARNTSYSGSVYEKLRDQSECECVGQFFGANTNSRGDEVSSKSRGQVQKELAEFLSSCGHGIVVVEGLDTFSSDSLSPLHNAMSEQGGLTHDGKMVAGYRATYVLTMNIPMEERFQEDEDLVKQAVKRILVERLGAGEFASAFRRRIDYVGLGREPSSSS</sequence>
<dbReference type="EMBL" id="CP151501">
    <property type="protein sequence ID" value="WZN59252.1"/>
    <property type="molecule type" value="Genomic_DNA"/>
</dbReference>
<evidence type="ECO:0000256" key="1">
    <source>
        <dbReference type="SAM" id="MobiDB-lite"/>
    </source>
</evidence>
<evidence type="ECO:0008006" key="5">
    <source>
        <dbReference type="Google" id="ProtNLM"/>
    </source>
</evidence>
<keyword evidence="2" id="KW-0472">Membrane</keyword>
<feature type="region of interest" description="Disordered" evidence="1">
    <location>
        <begin position="76"/>
        <end position="104"/>
    </location>
</feature>
<keyword evidence="2" id="KW-0812">Transmembrane</keyword>
<accession>A0AAX4P082</accession>
<reference evidence="3 4" key="1">
    <citation type="submission" date="2024-03" db="EMBL/GenBank/DDBJ databases">
        <title>Complete genome sequence of the green alga Chloropicon roscoffensis RCC1871.</title>
        <authorList>
            <person name="Lemieux C."/>
            <person name="Pombert J.-F."/>
            <person name="Otis C."/>
            <person name="Turmel M."/>
        </authorList>
    </citation>
    <scope>NUCLEOTIDE SEQUENCE [LARGE SCALE GENOMIC DNA]</scope>
    <source>
        <strain evidence="3 4">RCC1871</strain>
    </source>
</reference>
<gene>
    <name evidence="3" type="ORF">HKI87_01g07770</name>
</gene>
<proteinExistence type="predicted"/>